<feature type="domain" description="Ppx/GppA phosphatase N-terminal" evidence="3">
    <location>
        <begin position="345"/>
        <end position="520"/>
    </location>
</feature>
<feature type="repeat" description="TPR" evidence="1">
    <location>
        <begin position="144"/>
        <end position="177"/>
    </location>
</feature>
<dbReference type="InterPro" id="IPR003695">
    <property type="entry name" value="Ppx_GppA_N"/>
</dbReference>
<keyword evidence="1" id="KW-0802">TPR repeat</keyword>
<proteinExistence type="predicted"/>
<gene>
    <name evidence="4" type="ORF">ENN04_00975</name>
</gene>
<feature type="repeat" description="TPR" evidence="1">
    <location>
        <begin position="104"/>
        <end position="137"/>
    </location>
</feature>
<keyword evidence="2" id="KW-0732">Signal</keyword>
<dbReference type="Gene3D" id="3.30.420.40">
    <property type="match status" value="1"/>
</dbReference>
<dbReference type="SUPFAM" id="SSF48452">
    <property type="entry name" value="TPR-like"/>
    <property type="match status" value="2"/>
</dbReference>
<feature type="repeat" description="TPR" evidence="1">
    <location>
        <begin position="181"/>
        <end position="214"/>
    </location>
</feature>
<dbReference type="Pfam" id="PF02541">
    <property type="entry name" value="Ppx-GppA"/>
    <property type="match status" value="1"/>
</dbReference>
<evidence type="ECO:0000256" key="2">
    <source>
        <dbReference type="SAM" id="SignalP"/>
    </source>
</evidence>
<dbReference type="Gene3D" id="1.25.40.10">
    <property type="entry name" value="Tetratricopeptide repeat domain"/>
    <property type="match status" value="3"/>
</dbReference>
<sequence>MRKALSLLFIIFSLLAFKNFAFAQQKPEPRGLQPEVAACFVLLNFFGDYKRAVEVGKEAVQMYPNDPNAHRCLGESYHAIGEFKLALEHLKKAESLTSNMEDLMYIYNRIGRIYSDMGYLDRALIYYTGSLSLAKNLGNRVAEAAVLNNIAGIYYRAGELDKALGYYEESLKLQTDEKEKATTYNNIAIIYSSKGNYQKAVEYFQKAIEIHKMSGDDHKVSQWKLNLGDTYRKMKNYEKAEKYLLEGLEGVKKVGDKYLEAIGYQYLGWLYRDKGDKKTAKDYLTRAFNLFKSIGAERDAKDVLSDIQELEKQRVAVYGGVEIGSKGVKAQAYRIGLRGDEFYDLQEVFRESINTTIITGVKETGAFSKDGIEETAQAVKTLIEKLKEKGVPGDNIFVVASSAISSVKNKDELAKRVEELTGYKLEFLTVKDEVLFGIAGAIPPKYFYNSVFVDVGSGNTKIGYLEKVGGSINVRSFEIPYGTVSLTERASKGKDFRKELVEVLNKEVEPVLKREAQKNPAYLNRQNVFLVGGIVWAITTLQKPGQVEEAYVKLSSSDIKNFTLTISKNPDRVLNPDLSKLNPELRDKAKKQIEKVKDVFSMDNLYAGGMLLDSIGKTFNFERRNLIFPRYGNWLVGYVVLRGYLEETEAVKK</sequence>
<accession>A0A7C5X2N1</accession>
<reference evidence="4" key="1">
    <citation type="journal article" date="2020" name="mSystems">
        <title>Genome- and Community-Level Interaction Insights into Carbon Utilization and Element Cycling Functions of Hydrothermarchaeota in Hydrothermal Sediment.</title>
        <authorList>
            <person name="Zhou Z."/>
            <person name="Liu Y."/>
            <person name="Xu W."/>
            <person name="Pan J."/>
            <person name="Luo Z.H."/>
            <person name="Li M."/>
        </authorList>
    </citation>
    <scope>NUCLEOTIDE SEQUENCE [LARGE SCALE GENOMIC DNA]</scope>
    <source>
        <strain evidence="4">SpSt-114</strain>
    </source>
</reference>
<evidence type="ECO:0000313" key="4">
    <source>
        <dbReference type="EMBL" id="HHO73196.1"/>
    </source>
</evidence>
<dbReference type="SUPFAM" id="SSF53067">
    <property type="entry name" value="Actin-like ATPase domain"/>
    <property type="match status" value="1"/>
</dbReference>
<protein>
    <submittedName>
        <fullName evidence="4">Tetratricopeptide repeat protein</fullName>
    </submittedName>
</protein>
<dbReference type="PROSITE" id="PS50293">
    <property type="entry name" value="TPR_REGION"/>
    <property type="match status" value="1"/>
</dbReference>
<dbReference type="Pfam" id="PF13424">
    <property type="entry name" value="TPR_12"/>
    <property type="match status" value="2"/>
</dbReference>
<organism evidence="4">
    <name type="scientific">Thermocrinis ruber</name>
    <dbReference type="NCBI Taxonomy" id="75906"/>
    <lineage>
        <taxon>Bacteria</taxon>
        <taxon>Pseudomonadati</taxon>
        <taxon>Aquificota</taxon>
        <taxon>Aquificia</taxon>
        <taxon>Aquificales</taxon>
        <taxon>Aquificaceae</taxon>
        <taxon>Thermocrinis</taxon>
    </lineage>
</organism>
<evidence type="ECO:0000259" key="3">
    <source>
        <dbReference type="Pfam" id="PF02541"/>
    </source>
</evidence>
<dbReference type="Pfam" id="PF13181">
    <property type="entry name" value="TPR_8"/>
    <property type="match status" value="1"/>
</dbReference>
<dbReference type="SMART" id="SM00028">
    <property type="entry name" value="TPR"/>
    <property type="match status" value="6"/>
</dbReference>
<evidence type="ECO:0000256" key="1">
    <source>
        <dbReference type="PROSITE-ProRule" id="PRU00339"/>
    </source>
</evidence>
<feature type="repeat" description="TPR" evidence="1">
    <location>
        <begin position="67"/>
        <end position="100"/>
    </location>
</feature>
<dbReference type="InterPro" id="IPR011990">
    <property type="entry name" value="TPR-like_helical_dom_sf"/>
</dbReference>
<dbReference type="EMBL" id="DSAC01000011">
    <property type="protein sequence ID" value="HHO73196.1"/>
    <property type="molecule type" value="Genomic_DNA"/>
</dbReference>
<dbReference type="InterPro" id="IPR043129">
    <property type="entry name" value="ATPase_NBD"/>
</dbReference>
<dbReference type="PANTHER" id="PTHR10098">
    <property type="entry name" value="RAPSYN-RELATED"/>
    <property type="match status" value="1"/>
</dbReference>
<dbReference type="Gene3D" id="3.30.420.150">
    <property type="entry name" value="Exopolyphosphatase. Domain 2"/>
    <property type="match status" value="1"/>
</dbReference>
<feature type="signal peptide" evidence="2">
    <location>
        <begin position="1"/>
        <end position="23"/>
    </location>
</feature>
<dbReference type="PROSITE" id="PS50005">
    <property type="entry name" value="TPR"/>
    <property type="match status" value="4"/>
</dbReference>
<dbReference type="InterPro" id="IPR019734">
    <property type="entry name" value="TPR_rpt"/>
</dbReference>
<dbReference type="AlphaFoldDB" id="A0A7C5X2N1"/>
<name>A0A7C5X2N1_9AQUI</name>
<feature type="chain" id="PRO_5028347718" evidence="2">
    <location>
        <begin position="24"/>
        <end position="653"/>
    </location>
</feature>
<comment type="caution">
    <text evidence="4">The sequence shown here is derived from an EMBL/GenBank/DDBJ whole genome shotgun (WGS) entry which is preliminary data.</text>
</comment>